<keyword evidence="7" id="KW-0460">Magnesium</keyword>
<feature type="transmembrane region" description="Helical" evidence="8">
    <location>
        <begin position="248"/>
        <end position="268"/>
    </location>
</feature>
<keyword evidence="4 8" id="KW-0812">Transmembrane</keyword>
<comment type="cofactor">
    <cofactor evidence="7">
        <name>Mg(2+)</name>
        <dbReference type="ChEBI" id="CHEBI:18420"/>
    </cofactor>
</comment>
<feature type="transmembrane region" description="Helical" evidence="8">
    <location>
        <begin position="222"/>
        <end position="242"/>
    </location>
</feature>
<feature type="transmembrane region" description="Helical" evidence="8">
    <location>
        <begin position="139"/>
        <end position="159"/>
    </location>
</feature>
<feature type="transmembrane region" description="Helical" evidence="8">
    <location>
        <begin position="12"/>
        <end position="37"/>
    </location>
</feature>
<evidence type="ECO:0000256" key="2">
    <source>
        <dbReference type="ARBA" id="ARBA00022475"/>
    </source>
</evidence>
<feature type="binding site" evidence="7">
    <location>
        <position position="161"/>
    </location>
    <ligand>
        <name>Mg(2+)</name>
        <dbReference type="ChEBI" id="CHEBI:18420"/>
    </ligand>
</feature>
<dbReference type="OrthoDB" id="9783652at2"/>
<evidence type="ECO:0000256" key="5">
    <source>
        <dbReference type="ARBA" id="ARBA00022989"/>
    </source>
</evidence>
<dbReference type="GO" id="GO:0009103">
    <property type="term" value="P:lipopolysaccharide biosynthetic process"/>
    <property type="evidence" value="ECO:0007669"/>
    <property type="project" value="TreeGrafter"/>
</dbReference>
<dbReference type="PANTHER" id="PTHR22926">
    <property type="entry name" value="PHOSPHO-N-ACETYLMURAMOYL-PENTAPEPTIDE-TRANSFERASE"/>
    <property type="match status" value="1"/>
</dbReference>
<dbReference type="GO" id="GO:0005886">
    <property type="term" value="C:plasma membrane"/>
    <property type="evidence" value="ECO:0007669"/>
    <property type="project" value="UniProtKB-SubCell"/>
</dbReference>
<evidence type="ECO:0000256" key="4">
    <source>
        <dbReference type="ARBA" id="ARBA00022692"/>
    </source>
</evidence>
<evidence type="ECO:0000256" key="6">
    <source>
        <dbReference type="ARBA" id="ARBA00023136"/>
    </source>
</evidence>
<dbReference type="GO" id="GO:0046872">
    <property type="term" value="F:metal ion binding"/>
    <property type="evidence" value="ECO:0007669"/>
    <property type="project" value="UniProtKB-KW"/>
</dbReference>
<dbReference type="GO" id="GO:0071555">
    <property type="term" value="P:cell wall organization"/>
    <property type="evidence" value="ECO:0007669"/>
    <property type="project" value="TreeGrafter"/>
</dbReference>
<comment type="subcellular location">
    <subcellularLocation>
        <location evidence="1">Cell membrane</location>
        <topology evidence="1">Multi-pass membrane protein</topology>
    </subcellularLocation>
</comment>
<evidence type="ECO:0000313" key="10">
    <source>
        <dbReference type="Proteomes" id="UP000324298"/>
    </source>
</evidence>
<dbReference type="PANTHER" id="PTHR22926:SF3">
    <property type="entry name" value="UNDECAPRENYL-PHOSPHATE ALPHA-N-ACETYLGLUCOSAMINYL 1-PHOSPHATE TRANSFERASE"/>
    <property type="match status" value="1"/>
</dbReference>
<feature type="binding site" evidence="7">
    <location>
        <position position="221"/>
    </location>
    <ligand>
        <name>Mg(2+)</name>
        <dbReference type="ChEBI" id="CHEBI:18420"/>
    </ligand>
</feature>
<feature type="transmembrane region" description="Helical" evidence="8">
    <location>
        <begin position="81"/>
        <end position="97"/>
    </location>
</feature>
<keyword evidence="10" id="KW-1185">Reference proteome</keyword>
<dbReference type="PROSITE" id="PS01348">
    <property type="entry name" value="MRAY_2"/>
    <property type="match status" value="1"/>
</dbReference>
<dbReference type="InterPro" id="IPR000715">
    <property type="entry name" value="Glycosyl_transferase_4"/>
</dbReference>
<feature type="transmembrane region" description="Helical" evidence="8">
    <location>
        <begin position="109"/>
        <end position="127"/>
    </location>
</feature>
<accession>A0A5A9XF50</accession>
<dbReference type="AlphaFoldDB" id="A0A5A9XF50"/>
<dbReference type="InterPro" id="IPR018480">
    <property type="entry name" value="PNAcMuramoyl-5peptid_Trfase_CS"/>
</dbReference>
<feature type="transmembrane region" description="Helical" evidence="8">
    <location>
        <begin position="297"/>
        <end position="317"/>
    </location>
</feature>
<gene>
    <name evidence="9" type="ORF">ET418_10680</name>
</gene>
<evidence type="ECO:0000256" key="8">
    <source>
        <dbReference type="SAM" id="Phobius"/>
    </source>
</evidence>
<feature type="transmembrane region" description="Helical" evidence="8">
    <location>
        <begin position="430"/>
        <end position="447"/>
    </location>
</feature>
<feature type="transmembrane region" description="Helical" evidence="8">
    <location>
        <begin position="401"/>
        <end position="418"/>
    </location>
</feature>
<evidence type="ECO:0000256" key="7">
    <source>
        <dbReference type="PIRSR" id="PIRSR600715-1"/>
    </source>
</evidence>
<dbReference type="EMBL" id="SRSD01000006">
    <property type="protein sequence ID" value="KAA0891243.1"/>
    <property type="molecule type" value="Genomic_DNA"/>
</dbReference>
<feature type="transmembrane region" description="Helical" evidence="8">
    <location>
        <begin position="485"/>
        <end position="504"/>
    </location>
</feature>
<dbReference type="Pfam" id="PF00953">
    <property type="entry name" value="Glycos_transf_4"/>
    <property type="match status" value="1"/>
</dbReference>
<reference evidence="9 10" key="1">
    <citation type="submission" date="2019-04" db="EMBL/GenBank/DDBJ databases">
        <title>Geobacter ruber sp. nov., ferric-reducing bacteria isolated from paddy soil.</title>
        <authorList>
            <person name="Xu Z."/>
            <person name="Masuda Y."/>
            <person name="Itoh H."/>
            <person name="Senoo K."/>
        </authorList>
    </citation>
    <scope>NUCLEOTIDE SEQUENCE [LARGE SCALE GENOMIC DNA]</scope>
    <source>
        <strain evidence="9 10">Red88</strain>
    </source>
</reference>
<feature type="transmembrane region" description="Helical" evidence="8">
    <location>
        <begin position="542"/>
        <end position="559"/>
    </location>
</feature>
<organism evidence="9 10">
    <name type="scientific">Oryzomonas rubra</name>
    <dbReference type="NCBI Taxonomy" id="2509454"/>
    <lineage>
        <taxon>Bacteria</taxon>
        <taxon>Pseudomonadati</taxon>
        <taxon>Thermodesulfobacteriota</taxon>
        <taxon>Desulfuromonadia</taxon>
        <taxon>Geobacterales</taxon>
        <taxon>Geobacteraceae</taxon>
        <taxon>Oryzomonas</taxon>
    </lineage>
</organism>
<sequence length="561" mass="60753">MGIEGTLLMANITLFYIFFSALMTSVLLTPSLSHLAIHVGGIDTPDERKVHCNEIPRLGGIAVFCAFLFSVLFFTDIDRQIKAFLVGAVVIFLTGLADDITGLRPRNKLIGEILAATMAIVSGGISLSTLGNPLGIGEILLGPFAIPFTIFAVVGVMNAINLIDGLDGLAGGTSAVACLAFGMLAWKTGNYSLSLLLVALLGAIIGFLRYNTYPASIFMGDAGSLFLGYCMGFFPVMLLNASRGAVSPVAPLMILGVPILDTLVVMYGRKLHGKSISSPDKTHIHHRLLKLGLGHRFSVLFIYGLSYLLATCALLLHGVRDSIQLSVLVVFCIVLYAALRGLAKLESTHLFLSLKKDKSLRNTEACRTIVSYSHALLVVVKYLLLLILSLVIFVKPDYPQNIAWGAGLLVLCMSLVWMSDSGWGNSLLKSVIYCSGLISIFIIENYGRQSTLAGLDLLWISHGLFALLLVTVGINIVLRNLAGELITSPFEYLVLFVVVAVPLLPSDFTARYHLMSVAAKSVIMFVAYMLILMRQARHNRKILVATFISLLILVMRQAIGL</sequence>
<feature type="transmembrane region" description="Helical" evidence="8">
    <location>
        <begin position="191"/>
        <end position="210"/>
    </location>
</feature>
<name>A0A5A9XF50_9BACT</name>
<feature type="transmembrane region" description="Helical" evidence="8">
    <location>
        <begin position="375"/>
        <end position="395"/>
    </location>
</feature>
<keyword evidence="6 8" id="KW-0472">Membrane</keyword>
<feature type="transmembrane region" description="Helical" evidence="8">
    <location>
        <begin position="58"/>
        <end position="75"/>
    </location>
</feature>
<feature type="transmembrane region" description="Helical" evidence="8">
    <location>
        <begin position="459"/>
        <end position="478"/>
    </location>
</feature>
<proteinExistence type="predicted"/>
<evidence type="ECO:0000313" key="9">
    <source>
        <dbReference type="EMBL" id="KAA0891243.1"/>
    </source>
</evidence>
<comment type="caution">
    <text evidence="9">The sequence shown here is derived from an EMBL/GenBank/DDBJ whole genome shotgun (WGS) entry which is preliminary data.</text>
</comment>
<dbReference type="GO" id="GO:0044038">
    <property type="term" value="P:cell wall macromolecule biosynthetic process"/>
    <property type="evidence" value="ECO:0007669"/>
    <property type="project" value="TreeGrafter"/>
</dbReference>
<keyword evidence="3 9" id="KW-0808">Transferase</keyword>
<dbReference type="GO" id="GO:0016780">
    <property type="term" value="F:phosphotransferase activity, for other substituted phosphate groups"/>
    <property type="evidence" value="ECO:0007669"/>
    <property type="project" value="InterPro"/>
</dbReference>
<protein>
    <submittedName>
        <fullName evidence="9">Undecaprenyl/decaprenyl-phosphate alpha-N-acetylglucosaminyl 1-phosphate transferase</fullName>
    </submittedName>
</protein>
<dbReference type="CDD" id="cd06853">
    <property type="entry name" value="GT_WecA_like"/>
    <property type="match status" value="1"/>
</dbReference>
<feature type="transmembrane region" description="Helical" evidence="8">
    <location>
        <begin position="323"/>
        <end position="343"/>
    </location>
</feature>
<keyword evidence="7" id="KW-0479">Metal-binding</keyword>
<evidence type="ECO:0000256" key="3">
    <source>
        <dbReference type="ARBA" id="ARBA00022679"/>
    </source>
</evidence>
<keyword evidence="5 8" id="KW-1133">Transmembrane helix</keyword>
<keyword evidence="2" id="KW-1003">Cell membrane</keyword>
<evidence type="ECO:0000256" key="1">
    <source>
        <dbReference type="ARBA" id="ARBA00004651"/>
    </source>
</evidence>
<dbReference type="Proteomes" id="UP000324298">
    <property type="component" value="Unassembled WGS sequence"/>
</dbReference>
<feature type="transmembrane region" description="Helical" evidence="8">
    <location>
        <begin position="510"/>
        <end position="530"/>
    </location>
</feature>